<evidence type="ECO:0000256" key="1">
    <source>
        <dbReference type="SAM" id="MobiDB-lite"/>
    </source>
</evidence>
<accession>A0A2Z5CHR4</accession>
<proteinExistence type="predicted"/>
<dbReference type="Proteomes" id="UP000281620">
    <property type="component" value="Segment"/>
</dbReference>
<name>A0A2Z5CHR4_9VIRU</name>
<keyword evidence="3" id="KW-1185">Reference proteome</keyword>
<dbReference type="Gene3D" id="3.40.1310.20">
    <property type="match status" value="1"/>
</dbReference>
<feature type="region of interest" description="Disordered" evidence="1">
    <location>
        <begin position="329"/>
        <end position="350"/>
    </location>
</feature>
<sequence length="350" mass="40702">MQRTNKNRSRQVQDQSAGIISTFSCDNIYVHNAFCKTYAYHTFLSLLYEYRSNALSTLVSRMLTKICYLRYQRCGRQEAHMVKTWMLTVPRNGDWCTTQSVCRMIQENDVKKWTIGFEEGKNGYRHYQIRLVSSNHDFFEWCKINLPTAHIEEATEESGNYERKSGNFLSSDDTAEIRQVRFGVLRESQKKILEEVNDQGDREIDVYFDPRGNNGKTWLTIHLYERGRALVVPRANTTAEKLSAYICSSYNGEEYVIIDIPRSRKITPEIYEAIEEIKDGLVFDSRYSGRSRNIRGVKLIIFTNKRLDLTKLSNDRWRLHAISTTTKRPMKTDYVPSDDDTAPDGAKAVD</sequence>
<dbReference type="KEGG" id="vg:41702223"/>
<dbReference type="GeneID" id="41702223"/>
<dbReference type="PROSITE" id="PS51257">
    <property type="entry name" value="PROKAR_LIPOPROTEIN"/>
    <property type="match status" value="1"/>
</dbReference>
<protein>
    <submittedName>
        <fullName evidence="2">Replication associated protein</fullName>
    </submittedName>
</protein>
<organism evidence="2">
    <name type="scientific">Alces alces faeces associated smacovirus MP78</name>
    <dbReference type="NCBI Taxonomy" id="2219142"/>
    <lineage>
        <taxon>Viruses</taxon>
        <taxon>Monodnaviria</taxon>
        <taxon>Shotokuvirae</taxon>
        <taxon>Cressdnaviricota</taxon>
        <taxon>Arfiviricetes</taxon>
        <taxon>Cremevirales</taxon>
        <taxon>Smacoviridae</taxon>
        <taxon>Porprismacovirus</taxon>
        <taxon>Porprismacovirus alecas1</taxon>
    </lineage>
</organism>
<evidence type="ECO:0000313" key="3">
    <source>
        <dbReference type="Proteomes" id="UP000281620"/>
    </source>
</evidence>
<reference evidence="2" key="1">
    <citation type="submission" date="2017-12" db="EMBL/GenBank/DDBJ databases">
        <title>Identification of diverse circular ssDNA viruses in faecal matter from lynx, moose and snowshoe hare inhabiting the San Juan Mountains in Colorado.</title>
        <authorList>
            <person name="Kraberger S."/>
            <person name="Ivan J."/>
            <person name="Newkirk E."/>
            <person name="Waits K."/>
            <person name="Crooks K."/>
            <person name="VandeWoude S."/>
            <person name="Varsani A."/>
        </authorList>
    </citation>
    <scope>NUCLEOTIDE SEQUENCE [LARGE SCALE GENOMIC DNA]</scope>
    <source>
        <strain evidence="2">MP78</strain>
    </source>
</reference>
<evidence type="ECO:0000313" key="2">
    <source>
        <dbReference type="EMBL" id="AXB22596.1"/>
    </source>
</evidence>
<dbReference type="EMBL" id="MG641190">
    <property type="protein sequence ID" value="AXB22596.1"/>
    <property type="molecule type" value="Genomic_DNA"/>
</dbReference>
<dbReference type="RefSeq" id="YP_009551450.1">
    <property type="nucleotide sequence ID" value="NC_040359.1"/>
</dbReference>